<dbReference type="Proteomes" id="UP001155241">
    <property type="component" value="Unassembled WGS sequence"/>
</dbReference>
<proteinExistence type="predicted"/>
<feature type="signal peptide" evidence="1">
    <location>
        <begin position="1"/>
        <end position="24"/>
    </location>
</feature>
<dbReference type="EMBL" id="JAMXLR010000017">
    <property type="protein sequence ID" value="MCO6043066.1"/>
    <property type="molecule type" value="Genomic_DNA"/>
</dbReference>
<protein>
    <recommendedName>
        <fullName evidence="4">Secreted protein</fullName>
    </recommendedName>
</protein>
<feature type="chain" id="PRO_5040770535" description="Secreted protein" evidence="1">
    <location>
        <begin position="25"/>
        <end position="510"/>
    </location>
</feature>
<name>A0A9X2FFE8_9BACT</name>
<evidence type="ECO:0008006" key="4">
    <source>
        <dbReference type="Google" id="ProtNLM"/>
    </source>
</evidence>
<keyword evidence="1" id="KW-0732">Signal</keyword>
<evidence type="ECO:0000256" key="1">
    <source>
        <dbReference type="SAM" id="SignalP"/>
    </source>
</evidence>
<gene>
    <name evidence="2" type="ORF">NG895_04035</name>
</gene>
<evidence type="ECO:0000313" key="2">
    <source>
        <dbReference type="EMBL" id="MCO6043066.1"/>
    </source>
</evidence>
<evidence type="ECO:0000313" key="3">
    <source>
        <dbReference type="Proteomes" id="UP001155241"/>
    </source>
</evidence>
<accession>A0A9X2FFE8</accession>
<dbReference type="AlphaFoldDB" id="A0A9X2FFE8"/>
<reference evidence="2" key="1">
    <citation type="submission" date="2022-06" db="EMBL/GenBank/DDBJ databases">
        <title>Aeoliella straminimaris, a novel planctomycete from sediments.</title>
        <authorList>
            <person name="Vitorino I.R."/>
            <person name="Lage O.M."/>
        </authorList>
    </citation>
    <scope>NUCLEOTIDE SEQUENCE</scope>
    <source>
        <strain evidence="2">ICT_H6.2</strain>
    </source>
</reference>
<comment type="caution">
    <text evidence="2">The sequence shown here is derived from an EMBL/GenBank/DDBJ whole genome shotgun (WGS) entry which is preliminary data.</text>
</comment>
<keyword evidence="3" id="KW-1185">Reference proteome</keyword>
<sequence>MFYATIGRMVLIAAIMLAPAAVWAADGELRLQAIDSKTGQPIPVRVELPNSRGRPMRLKKVGTAELGDHFYLSGTATLGLRRGDYVFKMDAGPEYRTQNGSFTIDRYADDDKSVEMRRFADLAAEGWFAGDLDSQRSSRDLPIVAATEGISYAPSTAWTFDGKKWTKSHFLVLESVDDQVPLAAGRTLGPYTTRVELAGGTLLLVSDELLEEPPLELAAGVTSLEVIHQAREAGLHVVAATPTAWEYPLWVASGELDGVCLLTSQSEWKRIVDKDPQGRPRDKSFYPGKSGLVLWGEDIYFHTINCGVELSPLAGSGSGANESPLGINCTYAHLPNAFTPAAWWDAVDHGAVVVTNGPLLRPSVSGEPPGTKFRLDDGQTLDFQIALNMASRQRVEYLEILKNGQVDVEVRLSDWVSKGGKLPPVSFDSSGWFAVRAKTNTVDKREFALTAPYYVESTAGPRISRKSVEFFLSWLDELESRSDDSRSCTTDEVATARELFRGLSAKSKAE</sequence>
<organism evidence="2 3">
    <name type="scientific">Aeoliella straminimaris</name>
    <dbReference type="NCBI Taxonomy" id="2954799"/>
    <lineage>
        <taxon>Bacteria</taxon>
        <taxon>Pseudomonadati</taxon>
        <taxon>Planctomycetota</taxon>
        <taxon>Planctomycetia</taxon>
        <taxon>Pirellulales</taxon>
        <taxon>Lacipirellulaceae</taxon>
        <taxon>Aeoliella</taxon>
    </lineage>
</organism>